<reference evidence="1 2" key="1">
    <citation type="submission" date="2018-10" db="EMBL/GenBank/DDBJ databases">
        <title>Genomic Encyclopedia of Type Strains, Phase IV (KMG-IV): sequencing the most valuable type-strain genomes for metagenomic binning, comparative biology and taxonomic classification.</title>
        <authorList>
            <person name="Goeker M."/>
        </authorList>
    </citation>
    <scope>NUCLEOTIDE SEQUENCE [LARGE SCALE GENOMIC DNA]</scope>
    <source>
        <strain evidence="1 2">DSM 15521</strain>
    </source>
</reference>
<dbReference type="AlphaFoldDB" id="A0A420W9I9"/>
<dbReference type="Gene3D" id="3.40.50.150">
    <property type="entry name" value="Vaccinia Virus protein VP39"/>
    <property type="match status" value="1"/>
</dbReference>
<dbReference type="GO" id="GO:0032259">
    <property type="term" value="P:methylation"/>
    <property type="evidence" value="ECO:0007669"/>
    <property type="project" value="UniProtKB-KW"/>
</dbReference>
<proteinExistence type="predicted"/>
<dbReference type="InterPro" id="IPR029063">
    <property type="entry name" value="SAM-dependent_MTases_sf"/>
</dbReference>
<dbReference type="GO" id="GO:0008168">
    <property type="term" value="F:methyltransferase activity"/>
    <property type="evidence" value="ECO:0007669"/>
    <property type="project" value="UniProtKB-KW"/>
</dbReference>
<keyword evidence="1" id="KW-0808">Transferase</keyword>
<comment type="caution">
    <text evidence="1">The sequence shown here is derived from an EMBL/GenBank/DDBJ whole genome shotgun (WGS) entry which is preliminary data.</text>
</comment>
<dbReference type="CDD" id="cd02440">
    <property type="entry name" value="AdoMet_MTases"/>
    <property type="match status" value="1"/>
</dbReference>
<name>A0A420W9I9_9BACT</name>
<dbReference type="OrthoDB" id="9760689at2"/>
<dbReference type="SUPFAM" id="SSF53335">
    <property type="entry name" value="S-adenosyl-L-methionine-dependent methyltransferases"/>
    <property type="match status" value="1"/>
</dbReference>
<keyword evidence="2" id="KW-1185">Reference proteome</keyword>
<evidence type="ECO:0000313" key="1">
    <source>
        <dbReference type="EMBL" id="RKQ64001.1"/>
    </source>
</evidence>
<dbReference type="EMBL" id="RBIE01000001">
    <property type="protein sequence ID" value="RKQ64001.1"/>
    <property type="molecule type" value="Genomic_DNA"/>
</dbReference>
<keyword evidence="1" id="KW-0489">Methyltransferase</keyword>
<sequence length="230" mass="26343">MIVKDIFNGSFASYYEKVINRLSSPLYVNRWRRSLVRGALALKPEPEVVVDFCSGAGNVGEFLLQEVPECKLINCDISLKLLKMAKERMGSRAYNVCSDNRFFPLKGNSIDILFSSFCVRNSPQIELTVREAKRCLKKGGIWAVLDFFRVKERNFCTSANEAIFKSFMELNKFVSKENRKAIDYLFESIEKFMTVNEFKELLFEEGFEVAEVKNFMGGIASTVIGIKREV</sequence>
<organism evidence="1 2">
    <name type="scientific">Thermovibrio guaymasensis</name>
    <dbReference type="NCBI Taxonomy" id="240167"/>
    <lineage>
        <taxon>Bacteria</taxon>
        <taxon>Pseudomonadati</taxon>
        <taxon>Aquificota</taxon>
        <taxon>Aquificia</taxon>
        <taxon>Desulfurobacteriales</taxon>
        <taxon>Desulfurobacteriaceae</taxon>
        <taxon>Thermovibrio</taxon>
    </lineage>
</organism>
<dbReference type="PANTHER" id="PTHR43591">
    <property type="entry name" value="METHYLTRANSFERASE"/>
    <property type="match status" value="1"/>
</dbReference>
<dbReference type="RefSeq" id="WP_121170387.1">
    <property type="nucleotide sequence ID" value="NZ_RBIE01000001.1"/>
</dbReference>
<dbReference type="Proteomes" id="UP000280881">
    <property type="component" value="Unassembled WGS sequence"/>
</dbReference>
<evidence type="ECO:0000313" key="2">
    <source>
        <dbReference type="Proteomes" id="UP000280881"/>
    </source>
</evidence>
<accession>A0A420W9I9</accession>
<dbReference type="Pfam" id="PF01209">
    <property type="entry name" value="Ubie_methyltran"/>
    <property type="match status" value="1"/>
</dbReference>
<protein>
    <submittedName>
        <fullName evidence="1">Demethylmenaquinone methyltransferase/2-methoxy-6-polyprenyl-1,4-benzoquinol methylase</fullName>
    </submittedName>
</protein>
<gene>
    <name evidence="1" type="ORF">C7457_0891</name>
</gene>